<comment type="function">
    <text evidence="2">Nitronate monooxygenase that uses molecular oxygen to catalyze the oxidative denitrification of alkyl nitronates. Acts on propionate 3-nitronate (P3N), the presumed physiological substrate. Probably functions in the detoxification of P3N, a metabolic poison produced by plants and fungi as a defense mechanism.</text>
</comment>
<keyword evidence="13" id="KW-1185">Reference proteome</keyword>
<keyword evidence="5" id="KW-0216">Detoxification</keyword>
<keyword evidence="6" id="KW-0285">Flavoprotein</keyword>
<dbReference type="Proteomes" id="UP001595843">
    <property type="component" value="Unassembled WGS sequence"/>
</dbReference>
<comment type="similarity">
    <text evidence="3">Belongs to the nitronate monooxygenase family. NMO class I subfamily.</text>
</comment>
<dbReference type="CDD" id="cd04730">
    <property type="entry name" value="NPD_like"/>
    <property type="match status" value="1"/>
</dbReference>
<evidence type="ECO:0000256" key="6">
    <source>
        <dbReference type="ARBA" id="ARBA00022630"/>
    </source>
</evidence>
<keyword evidence="9" id="KW-0503">Monooxygenase</keyword>
<dbReference type="EMBL" id="JBHSAP010000007">
    <property type="protein sequence ID" value="MFC4075944.1"/>
    <property type="molecule type" value="Genomic_DNA"/>
</dbReference>
<keyword evidence="8 12" id="KW-0560">Oxidoreductase</keyword>
<evidence type="ECO:0000256" key="1">
    <source>
        <dbReference type="ARBA" id="ARBA00001917"/>
    </source>
</evidence>
<dbReference type="Pfam" id="PF03060">
    <property type="entry name" value="NMO"/>
    <property type="match status" value="1"/>
</dbReference>
<comment type="caution">
    <text evidence="12">The sequence shown here is derived from an EMBL/GenBank/DDBJ whole genome shotgun (WGS) entry which is preliminary data.</text>
</comment>
<evidence type="ECO:0000256" key="3">
    <source>
        <dbReference type="ARBA" id="ARBA00009881"/>
    </source>
</evidence>
<protein>
    <recommendedName>
        <fullName evidence="4">Probable nitronate monooxygenase</fullName>
    </recommendedName>
    <alternativeName>
        <fullName evidence="10">Propionate 3-nitronate monooxygenase</fullName>
    </alternativeName>
</protein>
<evidence type="ECO:0000313" key="13">
    <source>
        <dbReference type="Proteomes" id="UP001595843"/>
    </source>
</evidence>
<evidence type="ECO:0000256" key="9">
    <source>
        <dbReference type="ARBA" id="ARBA00023033"/>
    </source>
</evidence>
<dbReference type="RefSeq" id="WP_380702332.1">
    <property type="nucleotide sequence ID" value="NZ_JBHSAP010000007.1"/>
</dbReference>
<evidence type="ECO:0000256" key="5">
    <source>
        <dbReference type="ARBA" id="ARBA00022575"/>
    </source>
</evidence>
<evidence type="ECO:0000256" key="11">
    <source>
        <dbReference type="ARBA" id="ARBA00049401"/>
    </source>
</evidence>
<evidence type="ECO:0000256" key="4">
    <source>
        <dbReference type="ARBA" id="ARBA00013457"/>
    </source>
</evidence>
<evidence type="ECO:0000313" key="12">
    <source>
        <dbReference type="EMBL" id="MFC4075944.1"/>
    </source>
</evidence>
<dbReference type="PANTHER" id="PTHR42747">
    <property type="entry name" value="NITRONATE MONOOXYGENASE-RELATED"/>
    <property type="match status" value="1"/>
</dbReference>
<dbReference type="Gene3D" id="3.20.20.70">
    <property type="entry name" value="Aldolase class I"/>
    <property type="match status" value="1"/>
</dbReference>
<accession>A0ABV8JJ20</accession>
<gene>
    <name evidence="12" type="ORF">ACFOUO_03890</name>
</gene>
<reference evidence="13" key="1">
    <citation type="journal article" date="2019" name="Int. J. Syst. Evol. Microbiol.">
        <title>The Global Catalogue of Microorganisms (GCM) 10K type strain sequencing project: providing services to taxonomists for standard genome sequencing and annotation.</title>
        <authorList>
            <consortium name="The Broad Institute Genomics Platform"/>
            <consortium name="The Broad Institute Genome Sequencing Center for Infectious Disease"/>
            <person name="Wu L."/>
            <person name="Ma J."/>
        </authorList>
    </citation>
    <scope>NUCLEOTIDE SEQUENCE [LARGE SCALE GENOMIC DNA]</scope>
    <source>
        <strain evidence="13">IBRC-M 10813</strain>
    </source>
</reference>
<evidence type="ECO:0000256" key="2">
    <source>
        <dbReference type="ARBA" id="ARBA00003535"/>
    </source>
</evidence>
<dbReference type="GO" id="GO:0016491">
    <property type="term" value="F:oxidoreductase activity"/>
    <property type="evidence" value="ECO:0007669"/>
    <property type="project" value="UniProtKB-KW"/>
</dbReference>
<name>A0ABV8JJ20_9BACL</name>
<comment type="cofactor">
    <cofactor evidence="1">
        <name>FMN</name>
        <dbReference type="ChEBI" id="CHEBI:58210"/>
    </cofactor>
</comment>
<proteinExistence type="inferred from homology"/>
<evidence type="ECO:0000256" key="10">
    <source>
        <dbReference type="ARBA" id="ARBA00031155"/>
    </source>
</evidence>
<evidence type="ECO:0000256" key="8">
    <source>
        <dbReference type="ARBA" id="ARBA00023002"/>
    </source>
</evidence>
<dbReference type="SUPFAM" id="SSF51412">
    <property type="entry name" value="Inosine monophosphate dehydrogenase (IMPDH)"/>
    <property type="match status" value="1"/>
</dbReference>
<keyword evidence="7" id="KW-0288">FMN</keyword>
<dbReference type="InterPro" id="IPR004136">
    <property type="entry name" value="NMO"/>
</dbReference>
<dbReference type="InterPro" id="IPR013785">
    <property type="entry name" value="Aldolase_TIM"/>
</dbReference>
<organism evidence="12 13">
    <name type="scientific">Salinithrix halophila</name>
    <dbReference type="NCBI Taxonomy" id="1485204"/>
    <lineage>
        <taxon>Bacteria</taxon>
        <taxon>Bacillati</taxon>
        <taxon>Bacillota</taxon>
        <taxon>Bacilli</taxon>
        <taxon>Bacillales</taxon>
        <taxon>Thermoactinomycetaceae</taxon>
        <taxon>Salinithrix</taxon>
    </lineage>
</organism>
<comment type="catalytic activity">
    <reaction evidence="11">
        <text>3 propionate 3-nitronate + 3 O2 + H2O = 3 3-oxopropanoate + 2 nitrate + nitrite + H2O2 + 3 H(+)</text>
        <dbReference type="Rhea" id="RHEA:57332"/>
        <dbReference type="ChEBI" id="CHEBI:15377"/>
        <dbReference type="ChEBI" id="CHEBI:15378"/>
        <dbReference type="ChEBI" id="CHEBI:15379"/>
        <dbReference type="ChEBI" id="CHEBI:16240"/>
        <dbReference type="ChEBI" id="CHEBI:16301"/>
        <dbReference type="ChEBI" id="CHEBI:17632"/>
        <dbReference type="ChEBI" id="CHEBI:33190"/>
        <dbReference type="ChEBI" id="CHEBI:136067"/>
    </reaction>
</comment>
<dbReference type="PANTHER" id="PTHR42747:SF3">
    <property type="entry name" value="NITRONATE MONOOXYGENASE-RELATED"/>
    <property type="match status" value="1"/>
</dbReference>
<evidence type="ECO:0000256" key="7">
    <source>
        <dbReference type="ARBA" id="ARBA00022643"/>
    </source>
</evidence>
<sequence length="373" mass="40525">MVWKQTKLTDRLAIAYPIIQAGMAGGVTSPELVAAVSDAGGLGTLGAGYLSPDAIRQGIQAIRKRTDQPFAVNLMVPQPYKEESSVEQQMKQHLRKFEAFVEAPTEKETSGLSLSFEEQIHVILEEKVPVFSFTFGLLDPSLIQQLHANQTIVIGTATMVKEAIELEESGVDAVVAQGSEAGGHWGTFHTSSEFPYIGTMALVLQVVDHVSIPVIASGGIMDGRGILASLSLGADGVQMGSAFLTTLESSAHEEHKRVLMDSNDESTVITTALSGRPARGIKNAFIREMEHYPASIPPYPVQNALTKPMRKYAARQGNREHMSLWGGQAASLGRLESAKELMNRVTVLKPPCPLHLGLRRFFGKPRTRSRRLS</sequence>